<evidence type="ECO:0000259" key="4">
    <source>
        <dbReference type="Pfam" id="PF13406"/>
    </source>
</evidence>
<dbReference type="NCBIfam" id="TIGR02283">
    <property type="entry name" value="MltB_2"/>
    <property type="match status" value="1"/>
</dbReference>
<protein>
    <submittedName>
        <fullName evidence="5">Lytic murein transglycosylase</fullName>
    </submittedName>
</protein>
<dbReference type="PANTHER" id="PTHR30163:SF8">
    <property type="entry name" value="LYTIC MUREIN TRANSGLYCOSYLASE"/>
    <property type="match status" value="1"/>
</dbReference>
<dbReference type="SUPFAM" id="SSF53955">
    <property type="entry name" value="Lysozyme-like"/>
    <property type="match status" value="1"/>
</dbReference>
<dbReference type="Gene3D" id="1.10.101.10">
    <property type="entry name" value="PGBD-like superfamily/PGBD"/>
    <property type="match status" value="1"/>
</dbReference>
<feature type="region of interest" description="Disordered" evidence="1">
    <location>
        <begin position="403"/>
        <end position="422"/>
    </location>
</feature>
<feature type="chain" id="PRO_5020631554" evidence="2">
    <location>
        <begin position="39"/>
        <end position="422"/>
    </location>
</feature>
<dbReference type="InterPro" id="IPR011970">
    <property type="entry name" value="MltB_2"/>
</dbReference>
<dbReference type="PROSITE" id="PS51318">
    <property type="entry name" value="TAT"/>
    <property type="match status" value="1"/>
</dbReference>
<keyword evidence="6" id="KW-1185">Reference proteome</keyword>
<dbReference type="RefSeq" id="WP_131306039.1">
    <property type="nucleotide sequence ID" value="NZ_SJFN01000003.1"/>
</dbReference>
<dbReference type="InterPro" id="IPR006311">
    <property type="entry name" value="TAT_signal"/>
</dbReference>
<evidence type="ECO:0000256" key="2">
    <source>
        <dbReference type="SAM" id="SignalP"/>
    </source>
</evidence>
<feature type="domain" description="Peptidoglycan binding-like" evidence="3">
    <location>
        <begin position="365"/>
        <end position="419"/>
    </location>
</feature>
<dbReference type="Proteomes" id="UP000292781">
    <property type="component" value="Unassembled WGS sequence"/>
</dbReference>
<organism evidence="5 6">
    <name type="scientific">Siculibacillus lacustris</name>
    <dbReference type="NCBI Taxonomy" id="1549641"/>
    <lineage>
        <taxon>Bacteria</taxon>
        <taxon>Pseudomonadati</taxon>
        <taxon>Pseudomonadota</taxon>
        <taxon>Alphaproteobacteria</taxon>
        <taxon>Hyphomicrobiales</taxon>
        <taxon>Ancalomicrobiaceae</taxon>
        <taxon>Siculibacillus</taxon>
    </lineage>
</organism>
<sequence>MTPTPTQPRRRGPTPDRRRFLALVAGTALTTAGLPALAQVSDLTFPDWVRVFRPRALAKGVSAATYDRVMAAIEPDTSVYKSDQAQPEVQEPIWRYIDKRTNEWNVDTGRKRIREYDELWTRLERVYGVDRHILCALWGLETSFGDLVVTPKYNRPVMPCLAALAWGDPRRRSYWEAELINALIIIDRGWAEPAEMIGSWAGAMGHTQWMPEVWLAMGVDFDGDGRVSPFGRPDDSLAGTARYLVERGKYRRGEAWGYEISLAPGFDVGLADGHTQRPLRDWQARGVSRANGQPFPRLEDAARLSLPAGANGPAFALLQNFQAVKSYNPSYKYALAICHLADRLRGGGPFIHPWPTEERLLSLAETQEMQERLTALGYDTGGVDGRFGEKTRGAIQAWQKATGMAPPDGYPSDKVLERLRGS</sequence>
<reference evidence="5 6" key="1">
    <citation type="submission" date="2019-02" db="EMBL/GenBank/DDBJ databases">
        <title>Siculibacillus lacustris gen. nov., sp. nov., a new rosette-forming bacterium isolated from a freshwater crater lake (Lake St. Ana, Romania).</title>
        <authorList>
            <person name="Felfoldi T."/>
            <person name="Marton Z."/>
            <person name="Szabo A."/>
            <person name="Mentes A."/>
            <person name="Boka K."/>
            <person name="Marialigeti K."/>
            <person name="Mathe I."/>
            <person name="Koncz M."/>
            <person name="Schumann P."/>
            <person name="Toth E."/>
        </authorList>
    </citation>
    <scope>NUCLEOTIDE SEQUENCE [LARGE SCALE GENOMIC DNA]</scope>
    <source>
        <strain evidence="5 6">SA-279</strain>
    </source>
</reference>
<evidence type="ECO:0000256" key="1">
    <source>
        <dbReference type="SAM" id="MobiDB-lite"/>
    </source>
</evidence>
<dbReference type="SUPFAM" id="SSF47090">
    <property type="entry name" value="PGBD-like"/>
    <property type="match status" value="1"/>
</dbReference>
<dbReference type="InterPro" id="IPR031304">
    <property type="entry name" value="SLT_2"/>
</dbReference>
<dbReference type="InterPro" id="IPR002477">
    <property type="entry name" value="Peptidoglycan-bd-like"/>
</dbReference>
<comment type="caution">
    <text evidence="5">The sequence shown here is derived from an EMBL/GenBank/DDBJ whole genome shotgun (WGS) entry which is preliminary data.</text>
</comment>
<gene>
    <name evidence="5" type="ORF">EYW49_03210</name>
</gene>
<dbReference type="Pfam" id="PF13406">
    <property type="entry name" value="SLT_2"/>
    <property type="match status" value="1"/>
</dbReference>
<dbReference type="EMBL" id="SJFN01000003">
    <property type="protein sequence ID" value="TBW40749.1"/>
    <property type="molecule type" value="Genomic_DNA"/>
</dbReference>
<evidence type="ECO:0000313" key="6">
    <source>
        <dbReference type="Proteomes" id="UP000292781"/>
    </source>
</evidence>
<keyword evidence="2" id="KW-0732">Signal</keyword>
<name>A0A4Q9VWN8_9HYPH</name>
<feature type="domain" description="Transglycosylase SLT" evidence="4">
    <location>
        <begin position="45"/>
        <end position="342"/>
    </location>
</feature>
<dbReference type="GO" id="GO:0009253">
    <property type="term" value="P:peptidoglycan catabolic process"/>
    <property type="evidence" value="ECO:0007669"/>
    <property type="project" value="TreeGrafter"/>
</dbReference>
<dbReference type="InterPro" id="IPR023346">
    <property type="entry name" value="Lysozyme-like_dom_sf"/>
</dbReference>
<accession>A0A4Q9VWN8</accession>
<feature type="signal peptide" evidence="2">
    <location>
        <begin position="1"/>
        <end position="38"/>
    </location>
</feature>
<dbReference type="InterPro" id="IPR043426">
    <property type="entry name" value="MltB-like"/>
</dbReference>
<dbReference type="AlphaFoldDB" id="A0A4Q9VWN8"/>
<proteinExistence type="predicted"/>
<evidence type="ECO:0000313" key="5">
    <source>
        <dbReference type="EMBL" id="TBW40749.1"/>
    </source>
</evidence>
<dbReference type="Gene3D" id="1.10.8.350">
    <property type="entry name" value="Bacterial muramidase"/>
    <property type="match status" value="1"/>
</dbReference>
<dbReference type="PANTHER" id="PTHR30163">
    <property type="entry name" value="MEMBRANE-BOUND LYTIC MUREIN TRANSGLYCOSYLASE B"/>
    <property type="match status" value="1"/>
</dbReference>
<dbReference type="InterPro" id="IPR036366">
    <property type="entry name" value="PGBDSf"/>
</dbReference>
<dbReference type="GO" id="GO:0008933">
    <property type="term" value="F:peptidoglycan lytic transglycosylase activity"/>
    <property type="evidence" value="ECO:0007669"/>
    <property type="project" value="TreeGrafter"/>
</dbReference>
<dbReference type="OrthoDB" id="9808544at2"/>
<dbReference type="InterPro" id="IPR036365">
    <property type="entry name" value="PGBD-like_sf"/>
</dbReference>
<evidence type="ECO:0000259" key="3">
    <source>
        <dbReference type="Pfam" id="PF01471"/>
    </source>
</evidence>
<dbReference type="Gene3D" id="1.10.530.10">
    <property type="match status" value="1"/>
</dbReference>
<dbReference type="Pfam" id="PF01471">
    <property type="entry name" value="PG_binding_1"/>
    <property type="match status" value="1"/>
</dbReference>